<sequence>MMKKYNYYLVFVLLMFFGQIQAGIYPNYSQNITVPNLNNNGQSGTGGGTISINNDVLTISISATWTNLSYLKIGTVATLTISPALPNMELGQLSSAPGSPLANFAAKIENNTLIFYLTNSPTSWNGCYLNFVMNLACANSQTWYYDEDLDGLGDPLSFVVGQCTKPNGNYVLDNTDNCPTIPGTNANCNSLISVLQNRNSIKNITYKTATAASISAPTILQANQNITYFDGLGRPVQKNAYQSSASGKDIITPIEYDDFGRQTREYLPFASTQNNLSYIEPSTLIPNLISQYQTNYGAVNNNPFSEKQLEASPLGRVLQQAAPGNDWALANNHTIKMDYQTNVDSDVKLYLAYATWNTGLGLYDISLNYGTGNGFYPANQLYKTITYDENTTASPIETNGSTVEFKNKENQLILKRTYDAGVKHDTYYVYDSYGNLTYVIPPKAVDLITSTAAQNDITSTAVVNSGSSLQLTATNSIRLLPGFNAVAGSTFSTTIVSNQGVLDNLCYQYKYDYRNRLVEKKLPGKQWEFIVYDKLDRPIATGPSLSPFTDITSSGWTVTKYDALNRPVITAWLPATVTSVDRKTLQDTQNGYTANFSETKIATATNTTINGVSFRYTSTAWPTAGYHVLTVSYFDDYNYPNAPTIPATVETQNVFYTTTVKPIGLATGSWTRILENSTTYRNEQAYTLYDAKARPIRTYTQNFLGGYTHTDSKLDIFSGQLQYSITRHKRLSTDAELVTKDAFTYSDQDRLLTQTHQINSGTIELIASNTYDELGQLISKKVGNITAAPTQNINYTYNIRGWMTNINDITSLTKGTDPKDQFAFKINYNTISSGISGVKALYNGNISETYWTSASEATPVIRSYGYKYDNLNRLKDAVFQKAAATNNAYNESLVYDKNGNILSLTRNGNNETTAVQIDNLVYSYGAANQTNQLTKVVDNAPAASKINGFADSAANTVDDYSYDVNGNMTKDNNKNIISITYNNLNLPAQIAFVAIENIVYLYNAAGQKVQKIVTTTSPANVTTTDYLGGYQYDNAVLKFFPTTEGYVEPVSGSYKYIFQYKDHLGNVRLSYDKTLAIKEESNFYPFGLKQEGYNTVKIGIENKYKYNGKELQDELGLNFYDYGARNYDPALCRWMNIDPLAEQMRRFNPYTYALNNPVYFIDPDGMAAIGNDDIITKVSNKRGDNHYVQRNVQMTMTLTVVNSKGVDLSKTMFNKSSGSVGLNSMSGIAQKDYRGNDVSTSDNVSVSVNYKVVSSLKDVGKNDHVMMLVDNIPKGNQKVDPIGLAETGGRVSAVEVGTIGNKTFDTTANHEIGHLLGLEHKNGGLMNPTIEGSTSTSTREKGTVVDGQVGPFEGNGTYKQSERSSNYSAGIISQVNSFLNRNKIK</sequence>
<dbReference type="InterPro" id="IPR050708">
    <property type="entry name" value="T6SS_VgrG/RHS"/>
</dbReference>
<dbReference type="InterPro" id="IPR045619">
    <property type="entry name" value="DUF6443"/>
</dbReference>
<feature type="domain" description="DUF6443" evidence="1">
    <location>
        <begin position="203"/>
        <end position="341"/>
    </location>
</feature>
<evidence type="ECO:0000313" key="2">
    <source>
        <dbReference type="EMBL" id="WYZ21641.1"/>
    </source>
</evidence>
<dbReference type="EMBL" id="CP150845">
    <property type="protein sequence ID" value="WYZ21641.1"/>
    <property type="molecule type" value="Genomic_DNA"/>
</dbReference>
<protein>
    <submittedName>
        <fullName evidence="2">DUF6443 domain-containing protein</fullName>
    </submittedName>
</protein>
<dbReference type="Gene3D" id="2.180.10.10">
    <property type="entry name" value="RHS repeat-associated core"/>
    <property type="match status" value="1"/>
</dbReference>
<gene>
    <name evidence="2" type="ORF">AABD74_09265</name>
</gene>
<keyword evidence="3" id="KW-1185">Reference proteome</keyword>
<dbReference type="PANTHER" id="PTHR32305">
    <property type="match status" value="1"/>
</dbReference>
<accession>A0ABZ2UKZ4</accession>
<evidence type="ECO:0000313" key="3">
    <source>
        <dbReference type="Proteomes" id="UP001623852"/>
    </source>
</evidence>
<proteinExistence type="predicted"/>
<evidence type="ECO:0000259" key="1">
    <source>
        <dbReference type="Pfam" id="PF20041"/>
    </source>
</evidence>
<dbReference type="Proteomes" id="UP001623852">
    <property type="component" value="Chromosome"/>
</dbReference>
<dbReference type="NCBIfam" id="NF045639">
    <property type="entry name" value="GCX_COOH"/>
    <property type="match status" value="1"/>
</dbReference>
<dbReference type="RefSeq" id="WP_406845327.1">
    <property type="nucleotide sequence ID" value="NZ_CP150845.1"/>
</dbReference>
<dbReference type="InterPro" id="IPR022385">
    <property type="entry name" value="Rhs_assc_core"/>
</dbReference>
<dbReference type="Pfam" id="PF20041">
    <property type="entry name" value="DUF6443"/>
    <property type="match status" value="1"/>
</dbReference>
<organism evidence="2 3">
    <name type="scientific">Flavobacterium soyae</name>
    <dbReference type="NCBI Taxonomy" id="2903098"/>
    <lineage>
        <taxon>Bacteria</taxon>
        <taxon>Pseudomonadati</taxon>
        <taxon>Bacteroidota</taxon>
        <taxon>Flavobacteriia</taxon>
        <taxon>Flavobacteriales</taxon>
        <taxon>Flavobacteriaceae</taxon>
        <taxon>Flavobacterium</taxon>
    </lineage>
</organism>
<dbReference type="InterPro" id="IPR055015">
    <property type="entry name" value="GCX_COOH"/>
</dbReference>
<dbReference type="SUPFAM" id="SSF55486">
    <property type="entry name" value="Metalloproteases ('zincins'), catalytic domain"/>
    <property type="match status" value="2"/>
</dbReference>
<name>A0ABZ2UKZ4_9FLAO</name>
<dbReference type="Gene3D" id="3.40.390.10">
    <property type="entry name" value="Collagenase (Catalytic Domain)"/>
    <property type="match status" value="1"/>
</dbReference>
<dbReference type="NCBIfam" id="TIGR03696">
    <property type="entry name" value="Rhs_assc_core"/>
    <property type="match status" value="1"/>
</dbReference>
<dbReference type="InterPro" id="IPR024079">
    <property type="entry name" value="MetalloPept_cat_dom_sf"/>
</dbReference>
<dbReference type="PANTHER" id="PTHR32305:SF15">
    <property type="entry name" value="PROTEIN RHSA-RELATED"/>
    <property type="match status" value="1"/>
</dbReference>
<reference evidence="2 3" key="1">
    <citation type="submission" date="2024-03" db="EMBL/GenBank/DDBJ databases">
        <title>Flavobacterium soyae.</title>
        <authorList>
            <person name="Zheng W."/>
        </authorList>
    </citation>
    <scope>NUCLEOTIDE SEQUENCE [LARGE SCALE GENOMIC DNA]</scope>
    <source>
        <strain evidence="2 3">55</strain>
    </source>
</reference>